<evidence type="ECO:0000256" key="4">
    <source>
        <dbReference type="ARBA" id="ARBA00023237"/>
    </source>
</evidence>
<evidence type="ECO:0000256" key="5">
    <source>
        <dbReference type="SAM" id="Phobius"/>
    </source>
</evidence>
<reference evidence="6" key="1">
    <citation type="submission" date="2024-03" db="EMBL/GenBank/DDBJ databases">
        <title>Deinococcus weizhi sp. nov., isolated from human skin.</title>
        <authorList>
            <person name="Wei Z."/>
            <person name="Tian F."/>
            <person name="Yang C."/>
            <person name="Xin L.T."/>
            <person name="Wen Z.J."/>
            <person name="Lan K.C."/>
            <person name="Yu L."/>
            <person name="Zhe W."/>
            <person name="Dan F.D."/>
            <person name="Jun W."/>
            <person name="Rui Z."/>
            <person name="Yong X.J."/>
            <person name="Ting Y."/>
            <person name="Wei X."/>
            <person name="Xu Z.G."/>
            <person name="Xin Z."/>
            <person name="Dong F.G."/>
            <person name="Ni X.M."/>
            <person name="Zheng M.G."/>
            <person name="Chun Y."/>
            <person name="Qian W.X."/>
        </authorList>
    </citation>
    <scope>NUCLEOTIDE SEQUENCE</scope>
    <source>
        <strain evidence="6">VB142</strain>
    </source>
</reference>
<dbReference type="GO" id="GO:0009279">
    <property type="term" value="C:cell outer membrane"/>
    <property type="evidence" value="ECO:0007669"/>
    <property type="project" value="UniProtKB-SubCell"/>
</dbReference>
<dbReference type="NCBIfam" id="TIGR02532">
    <property type="entry name" value="IV_pilin_GFxxxE"/>
    <property type="match status" value="1"/>
</dbReference>
<keyword evidence="5" id="KW-0472">Membrane</keyword>
<protein>
    <submittedName>
        <fullName evidence="6">Prepilin-type N-terminal cleavage/methylation domain-containing protein</fullName>
    </submittedName>
</protein>
<dbReference type="SUPFAM" id="SSF54523">
    <property type="entry name" value="Pili subunits"/>
    <property type="match status" value="1"/>
</dbReference>
<dbReference type="InterPro" id="IPR045584">
    <property type="entry name" value="Pilin-like"/>
</dbReference>
<comment type="subcellular location">
    <subcellularLocation>
        <location evidence="1">Cell outer membrane</location>
        <topology evidence="1">Single-pass membrane protein</topology>
    </subcellularLocation>
    <subcellularLocation>
        <location evidence="2">Periplasm</location>
    </subcellularLocation>
</comment>
<dbReference type="PROSITE" id="PS00409">
    <property type="entry name" value="PROKAR_NTER_METHYL"/>
    <property type="match status" value="1"/>
</dbReference>
<organism evidence="6">
    <name type="scientific">Deinococcus sp. VB142</name>
    <dbReference type="NCBI Taxonomy" id="3112952"/>
    <lineage>
        <taxon>Bacteria</taxon>
        <taxon>Thermotogati</taxon>
        <taxon>Deinococcota</taxon>
        <taxon>Deinococci</taxon>
        <taxon>Deinococcales</taxon>
        <taxon>Deinococcaceae</taxon>
        <taxon>Deinococcus</taxon>
    </lineage>
</organism>
<dbReference type="GO" id="GO:0042597">
    <property type="term" value="C:periplasmic space"/>
    <property type="evidence" value="ECO:0007669"/>
    <property type="project" value="UniProtKB-SubCell"/>
</dbReference>
<keyword evidence="5" id="KW-0812">Transmembrane</keyword>
<keyword evidence="4" id="KW-0998">Cell outer membrane</keyword>
<proteinExistence type="predicted"/>
<sequence>MKPAVRPPAQRQGGFTLIEILVALALLGVVLGLLVSFFTQSTRTSSQVSTRAEMQEDILITQQIIASRLREAWAVLPPGTIVDFGSGALRRNPAAGNINGSWEIGAHPLLALILPPDAPQLSCTATIRDGCYRFFAYYPVKRSTWVSGTSSTSTRNPGPDPDNGDTWVLAEYTLYYDTPPELLKLKEGLTTLDYSKSQVNLLADYVAPGIPTGTFTTAANAYTMFSYSVVNEEVSGVTMPVVKGVTLRLATARQQRGQLMRLPDATGTYTITVFPKNLGKVAVQ</sequence>
<keyword evidence="3" id="KW-0574">Periplasm</keyword>
<dbReference type="RefSeq" id="WP_339095951.1">
    <property type="nucleotide sequence ID" value="NZ_CP149782.1"/>
</dbReference>
<evidence type="ECO:0000256" key="3">
    <source>
        <dbReference type="ARBA" id="ARBA00022764"/>
    </source>
</evidence>
<dbReference type="Pfam" id="PF07963">
    <property type="entry name" value="N_methyl"/>
    <property type="match status" value="1"/>
</dbReference>
<dbReference type="EMBL" id="CP149782">
    <property type="protein sequence ID" value="WYF44769.1"/>
    <property type="molecule type" value="Genomic_DNA"/>
</dbReference>
<name>A0AAU6Q3C3_9DEIO</name>
<accession>A0AAU6Q3C3</accession>
<keyword evidence="5" id="KW-1133">Transmembrane helix</keyword>
<feature type="transmembrane region" description="Helical" evidence="5">
    <location>
        <begin position="20"/>
        <end position="39"/>
    </location>
</feature>
<evidence type="ECO:0000313" key="6">
    <source>
        <dbReference type="EMBL" id="WYF44769.1"/>
    </source>
</evidence>
<evidence type="ECO:0000256" key="1">
    <source>
        <dbReference type="ARBA" id="ARBA00004203"/>
    </source>
</evidence>
<dbReference type="InterPro" id="IPR012902">
    <property type="entry name" value="N_methyl_site"/>
</dbReference>
<evidence type="ECO:0000256" key="2">
    <source>
        <dbReference type="ARBA" id="ARBA00004418"/>
    </source>
</evidence>
<dbReference type="AlphaFoldDB" id="A0AAU6Q3C3"/>
<gene>
    <name evidence="6" type="ORF">WDJ50_01250</name>
</gene>